<proteinExistence type="predicted"/>
<sequence>MTEWSTGIIAMTNALGNLVRFTLIPGRHYDTVGAAFLPEPADFRAILANKACDVHRVVDSIRAQGTRALTP</sequence>
<gene>
    <name evidence="1" type="ORF">CFR76_03760</name>
</gene>
<protein>
    <submittedName>
        <fullName evidence="1">Uncharacterized protein</fullName>
    </submittedName>
</protein>
<name>A0A2V4RNE2_9PROT</name>
<reference evidence="1 2" key="1">
    <citation type="submission" date="2017-07" db="EMBL/GenBank/DDBJ databases">
        <title>A draft genome sequence of Komagataeibacter swingsii LMG 22125.</title>
        <authorList>
            <person name="Skraban J."/>
            <person name="Cleenwerck I."/>
            <person name="Vandamme P."/>
            <person name="Trcek J."/>
        </authorList>
    </citation>
    <scope>NUCLEOTIDE SEQUENCE [LARGE SCALE GENOMIC DNA]</scope>
    <source>
        <strain evidence="1 2">LMG 22125</strain>
    </source>
</reference>
<keyword evidence="2" id="KW-1185">Reference proteome</keyword>
<dbReference type="RefSeq" id="WP_110555917.1">
    <property type="nucleotide sequence ID" value="NZ_NKUB01000003.1"/>
</dbReference>
<dbReference type="EMBL" id="NKUB01000003">
    <property type="protein sequence ID" value="PYD70494.1"/>
    <property type="molecule type" value="Genomic_DNA"/>
</dbReference>
<organism evidence="1 2">
    <name type="scientific">Komagataeibacter swingsii</name>
    <dbReference type="NCBI Taxonomy" id="215220"/>
    <lineage>
        <taxon>Bacteria</taxon>
        <taxon>Pseudomonadati</taxon>
        <taxon>Pseudomonadota</taxon>
        <taxon>Alphaproteobacteria</taxon>
        <taxon>Acetobacterales</taxon>
        <taxon>Acetobacteraceae</taxon>
        <taxon>Komagataeibacter</taxon>
    </lineage>
</organism>
<evidence type="ECO:0000313" key="1">
    <source>
        <dbReference type="EMBL" id="PYD70494.1"/>
    </source>
</evidence>
<dbReference type="AlphaFoldDB" id="A0A2V4RNE2"/>
<comment type="caution">
    <text evidence="1">The sequence shown here is derived from an EMBL/GenBank/DDBJ whole genome shotgun (WGS) entry which is preliminary data.</text>
</comment>
<evidence type="ECO:0000313" key="2">
    <source>
        <dbReference type="Proteomes" id="UP000247371"/>
    </source>
</evidence>
<dbReference type="Proteomes" id="UP000247371">
    <property type="component" value="Unassembled WGS sequence"/>
</dbReference>
<accession>A0A2V4RNE2</accession>